<dbReference type="EMBL" id="WKPR01000004">
    <property type="protein sequence ID" value="MSB19036.1"/>
    <property type="molecule type" value="Genomic_DNA"/>
</dbReference>
<protein>
    <recommendedName>
        <fullName evidence="4">DUF488 family protein</fullName>
    </recommendedName>
</protein>
<proteinExistence type="predicted"/>
<organism evidence="2 3">
    <name type="scientific">Flavonifractor plautii</name>
    <name type="common">Fusobacterium plautii</name>
    <dbReference type="NCBI Taxonomy" id="292800"/>
    <lineage>
        <taxon>Bacteria</taxon>
        <taxon>Bacillati</taxon>
        <taxon>Bacillota</taxon>
        <taxon>Clostridia</taxon>
        <taxon>Eubacteriales</taxon>
        <taxon>Oscillospiraceae</taxon>
        <taxon>Flavonifractor</taxon>
    </lineage>
</organism>
<gene>
    <name evidence="2" type="ORF">GKE97_05830</name>
</gene>
<evidence type="ECO:0000256" key="1">
    <source>
        <dbReference type="SAM" id="MobiDB-lite"/>
    </source>
</evidence>
<comment type="caution">
    <text evidence="2">The sequence shown here is derived from an EMBL/GenBank/DDBJ whole genome shotgun (WGS) entry which is preliminary data.</text>
</comment>
<name>A0A6I2R1F2_FLAPL</name>
<evidence type="ECO:0008006" key="4">
    <source>
        <dbReference type="Google" id="ProtNLM"/>
    </source>
</evidence>
<accession>A0A6I2R1F2</accession>
<sequence length="157" mass="18345">MVYTSRYSNPELRTGKYTAVRISLGTPRWNIGYSLDAEMPDLMPFGLLHKFELYEDFERAYFARLDQKGVKRILSQLQRFEGMGKDVVLLCYEDIRKGPDDWCHRRTFADWWQQRTGEVIPELFDPTPDPAKPRQAPSKRSLETPPTTSPIEQLALF</sequence>
<dbReference type="RefSeq" id="WP_172697398.1">
    <property type="nucleotide sequence ID" value="NZ_CAXUMB010000001.1"/>
</dbReference>
<feature type="region of interest" description="Disordered" evidence="1">
    <location>
        <begin position="122"/>
        <end position="157"/>
    </location>
</feature>
<dbReference type="AlphaFoldDB" id="A0A6I2R1F2"/>
<dbReference type="Proteomes" id="UP000434475">
    <property type="component" value="Unassembled WGS sequence"/>
</dbReference>
<reference evidence="2 3" key="1">
    <citation type="journal article" date="2019" name="Nat. Med.">
        <title>A library of human gut bacterial isolates paired with longitudinal multiomics data enables mechanistic microbiome research.</title>
        <authorList>
            <person name="Poyet M."/>
            <person name="Groussin M."/>
            <person name="Gibbons S.M."/>
            <person name="Avila-Pacheco J."/>
            <person name="Jiang X."/>
            <person name="Kearney S.M."/>
            <person name="Perrotta A.R."/>
            <person name="Berdy B."/>
            <person name="Zhao S."/>
            <person name="Lieberman T.D."/>
            <person name="Swanson P.K."/>
            <person name="Smith M."/>
            <person name="Roesemann S."/>
            <person name="Alexander J.E."/>
            <person name="Rich S.A."/>
            <person name="Livny J."/>
            <person name="Vlamakis H."/>
            <person name="Clish C."/>
            <person name="Bullock K."/>
            <person name="Deik A."/>
            <person name="Scott J."/>
            <person name="Pierce K.A."/>
            <person name="Xavier R.J."/>
            <person name="Alm E.J."/>
        </authorList>
    </citation>
    <scope>NUCLEOTIDE SEQUENCE [LARGE SCALE GENOMIC DNA]</scope>
    <source>
        <strain evidence="2 3">BIOML-A2</strain>
    </source>
</reference>
<evidence type="ECO:0000313" key="2">
    <source>
        <dbReference type="EMBL" id="MSB19036.1"/>
    </source>
</evidence>
<evidence type="ECO:0000313" key="3">
    <source>
        <dbReference type="Proteomes" id="UP000434475"/>
    </source>
</evidence>